<protein>
    <submittedName>
        <fullName evidence="1">Uncharacterized protein</fullName>
    </submittedName>
</protein>
<sequence length="43" mass="4883">MIKITPFQLTKNGIKYNFNSVLSLISKISKNKCPFFASPTAYK</sequence>
<dbReference type="KEGG" id="smiz:4412673_03511"/>
<name>A0AAJ4XEL1_9SPHI</name>
<proteinExistence type="predicted"/>
<dbReference type="AlphaFoldDB" id="A0AAJ4XEL1"/>
<organism evidence="1 2">
    <name type="scientific">Sphingobacterium mizutaii</name>
    <dbReference type="NCBI Taxonomy" id="1010"/>
    <lineage>
        <taxon>Bacteria</taxon>
        <taxon>Pseudomonadati</taxon>
        <taxon>Bacteroidota</taxon>
        <taxon>Sphingobacteriia</taxon>
        <taxon>Sphingobacteriales</taxon>
        <taxon>Sphingobacteriaceae</taxon>
        <taxon>Sphingobacterium</taxon>
    </lineage>
</organism>
<evidence type="ECO:0000313" key="1">
    <source>
        <dbReference type="EMBL" id="SNV59396.1"/>
    </source>
</evidence>
<reference evidence="1 2" key="1">
    <citation type="submission" date="2017-06" db="EMBL/GenBank/DDBJ databases">
        <authorList>
            <consortium name="Pathogen Informatics"/>
        </authorList>
    </citation>
    <scope>NUCLEOTIDE SEQUENCE [LARGE SCALE GENOMIC DNA]</scope>
    <source>
        <strain evidence="1 2">NCTC12149</strain>
    </source>
</reference>
<evidence type="ECO:0000313" key="2">
    <source>
        <dbReference type="Proteomes" id="UP000215355"/>
    </source>
</evidence>
<accession>A0AAJ4XEL1</accession>
<dbReference type="EMBL" id="LT906468">
    <property type="protein sequence ID" value="SNV59396.1"/>
    <property type="molecule type" value="Genomic_DNA"/>
</dbReference>
<gene>
    <name evidence="1" type="ORF">SAMEA4412673_03511</name>
</gene>
<dbReference type="Proteomes" id="UP000215355">
    <property type="component" value="Chromosome 1"/>
</dbReference>